<proteinExistence type="predicted"/>
<keyword evidence="2" id="KW-0812">Transmembrane</keyword>
<feature type="compositionally biased region" description="Low complexity" evidence="1">
    <location>
        <begin position="169"/>
        <end position="184"/>
    </location>
</feature>
<keyword evidence="5" id="KW-1185">Reference proteome</keyword>
<evidence type="ECO:0000313" key="4">
    <source>
        <dbReference type="EMBL" id="SNT36665.1"/>
    </source>
</evidence>
<dbReference type="InterPro" id="IPR006976">
    <property type="entry name" value="VanZ-like"/>
</dbReference>
<evidence type="ECO:0000256" key="1">
    <source>
        <dbReference type="SAM" id="MobiDB-lite"/>
    </source>
</evidence>
<organism evidence="4 5">
    <name type="scientific">Actinacidiphila glaucinigra</name>
    <dbReference type="NCBI Taxonomy" id="235986"/>
    <lineage>
        <taxon>Bacteria</taxon>
        <taxon>Bacillati</taxon>
        <taxon>Actinomycetota</taxon>
        <taxon>Actinomycetes</taxon>
        <taxon>Kitasatosporales</taxon>
        <taxon>Streptomycetaceae</taxon>
        <taxon>Actinacidiphila</taxon>
    </lineage>
</organism>
<dbReference type="Pfam" id="PF04892">
    <property type="entry name" value="VanZ"/>
    <property type="match status" value="1"/>
</dbReference>
<keyword evidence="2" id="KW-0472">Membrane</keyword>
<dbReference type="RefSeq" id="WP_410169674.1">
    <property type="nucleotide sequence ID" value="NZ_FZOF01000022.1"/>
</dbReference>
<accession>A0A239M1Y8</accession>
<dbReference type="AlphaFoldDB" id="A0A239M1Y8"/>
<dbReference type="PANTHER" id="PTHR36834">
    <property type="entry name" value="MEMBRANE PROTEIN-RELATED"/>
    <property type="match status" value="1"/>
</dbReference>
<dbReference type="PANTHER" id="PTHR36834:SF1">
    <property type="entry name" value="INTEGRAL MEMBRANE PROTEIN"/>
    <property type="match status" value="1"/>
</dbReference>
<dbReference type="Proteomes" id="UP000198280">
    <property type="component" value="Unassembled WGS sequence"/>
</dbReference>
<feature type="region of interest" description="Disordered" evidence="1">
    <location>
        <begin position="167"/>
        <end position="255"/>
    </location>
</feature>
<feature type="transmembrane region" description="Helical" evidence="2">
    <location>
        <begin position="86"/>
        <end position="104"/>
    </location>
</feature>
<evidence type="ECO:0000259" key="3">
    <source>
        <dbReference type="Pfam" id="PF04892"/>
    </source>
</evidence>
<sequence length="255" mass="26027">MARSAVRGRTAEGSGEGRRSPLAALARWAAMALAFVAMVAFGAVLARATLAPSYASEGLAHANLQPGASLRQYYERYTVAGAVRQVGGNVLLGMPFGVLLPVLAPKARGALRVVVTTGLVMILVELAQGAVVQGRAFDVDDVIMNTAGALLGYLLFGRRLGRAVHDVRPAGPAEDPAPAAKPAAGTRTSRITKAFRGRGSGAAGKTSTAGKTGKSAAAGKGARKGAAKGAKAAEPGPRRSFPSFGTVRRKAARRS</sequence>
<evidence type="ECO:0000313" key="5">
    <source>
        <dbReference type="Proteomes" id="UP000198280"/>
    </source>
</evidence>
<feature type="domain" description="VanZ-like" evidence="3">
    <location>
        <begin position="55"/>
        <end position="156"/>
    </location>
</feature>
<feature type="transmembrane region" description="Helical" evidence="2">
    <location>
        <begin position="142"/>
        <end position="160"/>
    </location>
</feature>
<evidence type="ECO:0000256" key="2">
    <source>
        <dbReference type="SAM" id="Phobius"/>
    </source>
</evidence>
<protein>
    <submittedName>
        <fullName evidence="4">VanZ like family protein</fullName>
    </submittedName>
</protein>
<gene>
    <name evidence="4" type="ORF">SAMN05216252_12295</name>
</gene>
<feature type="transmembrane region" description="Helical" evidence="2">
    <location>
        <begin position="111"/>
        <end position="130"/>
    </location>
</feature>
<dbReference type="InterPro" id="IPR053150">
    <property type="entry name" value="Teicoplanin_resist-assoc"/>
</dbReference>
<feature type="compositionally biased region" description="Low complexity" evidence="1">
    <location>
        <begin position="203"/>
        <end position="220"/>
    </location>
</feature>
<feature type="transmembrane region" description="Helical" evidence="2">
    <location>
        <begin position="28"/>
        <end position="50"/>
    </location>
</feature>
<reference evidence="4 5" key="1">
    <citation type="submission" date="2017-06" db="EMBL/GenBank/DDBJ databases">
        <authorList>
            <person name="Kim H.J."/>
            <person name="Triplett B.A."/>
        </authorList>
    </citation>
    <scope>NUCLEOTIDE SEQUENCE [LARGE SCALE GENOMIC DNA]</scope>
    <source>
        <strain evidence="4 5">CGMCC 4.1858</strain>
    </source>
</reference>
<keyword evidence="2" id="KW-1133">Transmembrane helix</keyword>
<dbReference type="EMBL" id="FZOF01000022">
    <property type="protein sequence ID" value="SNT36665.1"/>
    <property type="molecule type" value="Genomic_DNA"/>
</dbReference>
<name>A0A239M1Y8_9ACTN</name>